<feature type="region of interest" description="Disordered" evidence="1">
    <location>
        <begin position="1"/>
        <end position="40"/>
    </location>
</feature>
<evidence type="ECO:0000256" key="2">
    <source>
        <dbReference type="SAM" id="Phobius"/>
    </source>
</evidence>
<evidence type="ECO:0000313" key="4">
    <source>
        <dbReference type="EMBL" id="QKZ19740.1"/>
    </source>
</evidence>
<evidence type="ECO:0000256" key="1">
    <source>
        <dbReference type="SAM" id="MobiDB-lite"/>
    </source>
</evidence>
<accession>A0A7H8TCN3</accession>
<evidence type="ECO:0000313" key="5">
    <source>
        <dbReference type="Proteomes" id="UP000509418"/>
    </source>
</evidence>
<evidence type="ECO:0000259" key="3">
    <source>
        <dbReference type="Pfam" id="PF13400"/>
    </source>
</evidence>
<reference evidence="4 5" key="1">
    <citation type="submission" date="2020-06" db="EMBL/GenBank/DDBJ databases">
        <title>Genome mining for natural products.</title>
        <authorList>
            <person name="Zhang B."/>
            <person name="Shi J."/>
            <person name="Ge H."/>
        </authorList>
    </citation>
    <scope>NUCLEOTIDE SEQUENCE [LARGE SCALE GENOMIC DNA]</scope>
    <source>
        <strain evidence="4 5">NA02069</strain>
    </source>
</reference>
<keyword evidence="5" id="KW-1185">Reference proteome</keyword>
<feature type="compositionally biased region" description="Basic residues" evidence="1">
    <location>
        <begin position="10"/>
        <end position="19"/>
    </location>
</feature>
<feature type="transmembrane region" description="Helical" evidence="2">
    <location>
        <begin position="43"/>
        <end position="64"/>
    </location>
</feature>
<dbReference type="InterPro" id="IPR021202">
    <property type="entry name" value="Rv3654c-like"/>
</dbReference>
<dbReference type="NCBIfam" id="TIGR03816">
    <property type="entry name" value="tadE_like_DECH"/>
    <property type="match status" value="1"/>
</dbReference>
<dbReference type="Pfam" id="PF13400">
    <property type="entry name" value="Tad"/>
    <property type="match status" value="1"/>
</dbReference>
<dbReference type="EMBL" id="CP056041">
    <property type="protein sequence ID" value="QKZ19740.1"/>
    <property type="molecule type" value="Genomic_DNA"/>
</dbReference>
<dbReference type="RefSeq" id="WP_176576032.1">
    <property type="nucleotide sequence ID" value="NZ_CBDRGH010000033.1"/>
</dbReference>
<keyword evidence="2" id="KW-1133">Transmembrane helix</keyword>
<keyword evidence="2" id="KW-0472">Membrane</keyword>
<dbReference type="AlphaFoldDB" id="A0A7H8TCN3"/>
<dbReference type="InterPro" id="IPR028087">
    <property type="entry name" value="Tad_N"/>
</dbReference>
<dbReference type="Proteomes" id="UP000509418">
    <property type="component" value="Chromosome"/>
</dbReference>
<proteinExistence type="predicted"/>
<sequence length="169" mass="17207">MRGGSETGRRRSVAGRRTARAAAGLRSAARKAAPDPRSDRGSATVWSLGAITVLCVVFGVVLALGHAVVTRHRAAGGADLAALAAADHWAEGGPAACARAERVAGVQGVRLVRCVLVGEVSDVTAASGRGPFAAEVRARAGPAEQSELLPPTAHLAPDPAVRHRPRPVP</sequence>
<keyword evidence="2" id="KW-0812">Transmembrane</keyword>
<feature type="domain" description="Putative Flp pilus-assembly TadG-like N-terminal" evidence="3">
    <location>
        <begin position="41"/>
        <end position="87"/>
    </location>
</feature>
<gene>
    <name evidence="4" type="ORF">HUT05_21635</name>
</gene>
<organism evidence="4 5">
    <name type="scientific">Streptomyces chartreusis</name>
    <dbReference type="NCBI Taxonomy" id="1969"/>
    <lineage>
        <taxon>Bacteria</taxon>
        <taxon>Bacillati</taxon>
        <taxon>Actinomycetota</taxon>
        <taxon>Actinomycetes</taxon>
        <taxon>Kitasatosporales</taxon>
        <taxon>Streptomycetaceae</taxon>
        <taxon>Streptomyces</taxon>
    </lineage>
</organism>
<name>A0A7H8TCN3_STRCX</name>
<feature type="region of interest" description="Disordered" evidence="1">
    <location>
        <begin position="137"/>
        <end position="169"/>
    </location>
</feature>
<protein>
    <submittedName>
        <fullName evidence="4">Flp pilus-assembly TadE/G-like family protein</fullName>
    </submittedName>
</protein>
<feature type="compositionally biased region" description="Low complexity" evidence="1">
    <location>
        <begin position="20"/>
        <end position="31"/>
    </location>
</feature>